<evidence type="ECO:0000259" key="19">
    <source>
        <dbReference type="SMART" id="SM00474"/>
    </source>
</evidence>
<dbReference type="PANTHER" id="PTHR10133:SF27">
    <property type="entry name" value="DNA POLYMERASE NU"/>
    <property type="match status" value="1"/>
</dbReference>
<keyword evidence="23" id="KW-1185">Reference proteome</keyword>
<dbReference type="InterPro" id="IPR012337">
    <property type="entry name" value="RNaseH-like_sf"/>
</dbReference>
<keyword evidence="12 17" id="KW-0238">DNA-binding</keyword>
<evidence type="ECO:0000256" key="4">
    <source>
        <dbReference type="ARBA" id="ARBA00022679"/>
    </source>
</evidence>
<evidence type="ECO:0000256" key="17">
    <source>
        <dbReference type="RuleBase" id="RU004460"/>
    </source>
</evidence>
<comment type="catalytic activity">
    <reaction evidence="14 17">
        <text>DNA(n) + a 2'-deoxyribonucleoside 5'-triphosphate = DNA(n+1) + diphosphate</text>
        <dbReference type="Rhea" id="RHEA:22508"/>
        <dbReference type="Rhea" id="RHEA-COMP:17339"/>
        <dbReference type="Rhea" id="RHEA-COMP:17340"/>
        <dbReference type="ChEBI" id="CHEBI:33019"/>
        <dbReference type="ChEBI" id="CHEBI:61560"/>
        <dbReference type="ChEBI" id="CHEBI:173112"/>
        <dbReference type="EC" id="2.7.7.7"/>
    </reaction>
</comment>
<comment type="caution">
    <text evidence="22">The sequence shown here is derived from an EMBL/GenBank/DDBJ whole genome shotgun (WGS) entry which is preliminary data.</text>
</comment>
<dbReference type="GO" id="GO:0008408">
    <property type="term" value="F:3'-5' exonuclease activity"/>
    <property type="evidence" value="ECO:0007669"/>
    <property type="project" value="InterPro"/>
</dbReference>
<dbReference type="FunFam" id="1.10.150.20:FF:000003">
    <property type="entry name" value="DNA polymerase I"/>
    <property type="match status" value="1"/>
</dbReference>
<evidence type="ECO:0000256" key="2">
    <source>
        <dbReference type="ARBA" id="ARBA00012417"/>
    </source>
</evidence>
<evidence type="ECO:0000256" key="6">
    <source>
        <dbReference type="ARBA" id="ARBA00022705"/>
    </source>
</evidence>
<sequence length="909" mass="99309">MTKRLLLIDGHSMAFRAFYALPAENFSTSGGQHTNAVYGFLSMFANVVAEEQPTHLAVAFDVGRKTFRTDMFPEYKAQREAAPEAFKGQVPIIQDVLGDLGVTTLSKENYEADDVLATLVAEAKAGAASGDVGAASDGVGAASNDAAPWEVVIVTGDRDYIQLVDENTTVLYPTRGVSTLTRFTPEEVQAKYGMSPAQYPDFAALRGDPSDNLPKIPGVGEKTAAKWIVEYGDLETLLSRADEIKGKTGDALRERVDQVRLNRELTQMVTDVDLPVGINDLELKAADVSEVAQAFDDLEFGVNLRERVLAAVPTTGTMGDGASTEGGEDERELVVDDAPLHEWLEAREGQGLALYVLGTGAPFRGDASALAIVDKQWHGVSVELANLSPREDAALVRWIESDSPKYLHGAKATWHMLQGRGLTLRGIAHDTMIAAYLLRPGQRTYELADVYQRHLHKQLASAGEQMSLLGDTSLADSAAAILELSAALAGELRAIDSYELYADLELPLVEILAGMEHAGIGVDIDVLEEQLRDFVDKVTQAEERARSLVDEPSLNLSSPKQLSTVLFDKLELPKTKKTKTGYSTAAKEIEALAAKNPHPFLDELLAHREYQKMKSTLEGLIKTVQSDGRIHTTFNQTVASTGRLSSTEPNLQNIPVRTEAGRKIRSAFVVGSGYECLLTADYSQIEMRVMAHLSEDAGLIEAYREGEDLHNFVGSRVFDVPIDAVTPELRRRVKAMSYGLVYGLSAFGLSNQLSIPPGEAKVIMESYFQRFGGVKRYLDEVVEQARRDGYTSTVFGRRRYLPELTSDNKVARENAERAALNAPIQGSAADIIKVAMIRVEEALRSAPAERALQSRVLLQVHDELVVEVAPGELDTVREIVEREMDQAISLRVPLEVSAGTGRNWDDAAH</sequence>
<dbReference type="InterPro" id="IPR002298">
    <property type="entry name" value="DNA_polymerase_A"/>
</dbReference>
<dbReference type="GO" id="GO:0003887">
    <property type="term" value="F:DNA-directed DNA polymerase activity"/>
    <property type="evidence" value="ECO:0007669"/>
    <property type="project" value="UniProtKB-UniRule"/>
</dbReference>
<dbReference type="SUPFAM" id="SSF88723">
    <property type="entry name" value="PIN domain-like"/>
    <property type="match status" value="1"/>
</dbReference>
<evidence type="ECO:0000256" key="15">
    <source>
        <dbReference type="ARBA" id="ARBA00053603"/>
    </source>
</evidence>
<dbReference type="InterPro" id="IPR008918">
    <property type="entry name" value="HhH2"/>
</dbReference>
<dbReference type="Gene3D" id="1.10.150.20">
    <property type="entry name" value="5' to 3' exonuclease, C-terminal subdomain"/>
    <property type="match status" value="2"/>
</dbReference>
<accession>A0A931E099</accession>
<proteinExistence type="inferred from homology"/>
<evidence type="ECO:0000256" key="10">
    <source>
        <dbReference type="ARBA" id="ARBA00022839"/>
    </source>
</evidence>
<evidence type="ECO:0000313" key="22">
    <source>
        <dbReference type="EMBL" id="MBG6121492.1"/>
    </source>
</evidence>
<evidence type="ECO:0000256" key="16">
    <source>
        <dbReference type="NCBIfam" id="TIGR00593"/>
    </source>
</evidence>
<dbReference type="SMART" id="SM00475">
    <property type="entry name" value="53EXOc"/>
    <property type="match status" value="1"/>
</dbReference>
<evidence type="ECO:0000256" key="1">
    <source>
        <dbReference type="ARBA" id="ARBA00007705"/>
    </source>
</evidence>
<reference evidence="22" key="1">
    <citation type="submission" date="2020-11" db="EMBL/GenBank/DDBJ databases">
        <title>Sequencing the genomes of 1000 actinobacteria strains.</title>
        <authorList>
            <person name="Klenk H.-P."/>
        </authorList>
    </citation>
    <scope>NUCLEOTIDE SEQUENCE</scope>
    <source>
        <strain evidence="22">DSM 45632</strain>
    </source>
</reference>
<keyword evidence="13 17" id="KW-0234">DNA repair</keyword>
<evidence type="ECO:0000256" key="5">
    <source>
        <dbReference type="ARBA" id="ARBA00022695"/>
    </source>
</evidence>
<organism evidence="22 23">
    <name type="scientific">Corynebacterium aquatimens</name>
    <dbReference type="NCBI Taxonomy" id="1190508"/>
    <lineage>
        <taxon>Bacteria</taxon>
        <taxon>Bacillati</taxon>
        <taxon>Actinomycetota</taxon>
        <taxon>Actinomycetes</taxon>
        <taxon>Mycobacteriales</taxon>
        <taxon>Corynebacteriaceae</taxon>
        <taxon>Corynebacterium</taxon>
    </lineage>
</organism>
<evidence type="ECO:0000259" key="20">
    <source>
        <dbReference type="SMART" id="SM00475"/>
    </source>
</evidence>
<dbReference type="GO" id="GO:0003677">
    <property type="term" value="F:DNA binding"/>
    <property type="evidence" value="ECO:0007669"/>
    <property type="project" value="UniProtKB-UniRule"/>
</dbReference>
<dbReference type="FunFam" id="1.10.150.20:FF:000002">
    <property type="entry name" value="DNA polymerase I"/>
    <property type="match status" value="1"/>
</dbReference>
<dbReference type="Gene3D" id="3.30.420.10">
    <property type="entry name" value="Ribonuclease H-like superfamily/Ribonuclease H"/>
    <property type="match status" value="1"/>
</dbReference>
<dbReference type="GO" id="GO:0006261">
    <property type="term" value="P:DNA-templated DNA replication"/>
    <property type="evidence" value="ECO:0007669"/>
    <property type="project" value="UniProtKB-UniRule"/>
</dbReference>
<dbReference type="GO" id="GO:0006302">
    <property type="term" value="P:double-strand break repair"/>
    <property type="evidence" value="ECO:0007669"/>
    <property type="project" value="TreeGrafter"/>
</dbReference>
<keyword evidence="6 17" id="KW-0235">DNA replication</keyword>
<dbReference type="InterPro" id="IPR018320">
    <property type="entry name" value="DNA_polymerase_1"/>
</dbReference>
<dbReference type="Pfam" id="PF00476">
    <property type="entry name" value="DNA_pol_A"/>
    <property type="match status" value="1"/>
</dbReference>
<dbReference type="Pfam" id="PF02739">
    <property type="entry name" value="5_3_exonuc_N"/>
    <property type="match status" value="1"/>
</dbReference>
<keyword evidence="11 17" id="KW-0239">DNA-directed DNA polymerase</keyword>
<evidence type="ECO:0000313" key="23">
    <source>
        <dbReference type="Proteomes" id="UP000658613"/>
    </source>
</evidence>
<dbReference type="Gene3D" id="3.30.70.370">
    <property type="match status" value="1"/>
</dbReference>
<keyword evidence="18" id="KW-0175">Coiled coil</keyword>
<evidence type="ECO:0000259" key="21">
    <source>
        <dbReference type="SMART" id="SM00482"/>
    </source>
</evidence>
<dbReference type="Pfam" id="PF22619">
    <property type="entry name" value="DNA_polI_exo1"/>
    <property type="match status" value="1"/>
</dbReference>
<dbReference type="SUPFAM" id="SSF56672">
    <property type="entry name" value="DNA/RNA polymerases"/>
    <property type="match status" value="1"/>
</dbReference>
<comment type="similarity">
    <text evidence="1 17">Belongs to the DNA polymerase type-A family.</text>
</comment>
<dbReference type="InterPro" id="IPR054690">
    <property type="entry name" value="DNA_polI_exonuclease"/>
</dbReference>
<feature type="domain" description="3'-5' exonuclease" evidence="19">
    <location>
        <begin position="331"/>
        <end position="493"/>
    </location>
</feature>
<dbReference type="SMART" id="SM00279">
    <property type="entry name" value="HhH2"/>
    <property type="match status" value="1"/>
</dbReference>
<dbReference type="Gene3D" id="3.40.50.1010">
    <property type="entry name" value="5'-nuclease"/>
    <property type="match status" value="1"/>
</dbReference>
<dbReference type="Gene3D" id="1.20.1060.10">
    <property type="entry name" value="Taq DNA Polymerase, Chain T, domain 4"/>
    <property type="match status" value="1"/>
</dbReference>
<evidence type="ECO:0000256" key="8">
    <source>
        <dbReference type="ARBA" id="ARBA00022763"/>
    </source>
</evidence>
<evidence type="ECO:0000256" key="11">
    <source>
        <dbReference type="ARBA" id="ARBA00022932"/>
    </source>
</evidence>
<dbReference type="CDD" id="cd09898">
    <property type="entry name" value="H3TH_53EXO"/>
    <property type="match status" value="1"/>
</dbReference>
<protein>
    <recommendedName>
        <fullName evidence="3 16">DNA polymerase I</fullName>
        <ecNumber evidence="2 16">2.7.7.7</ecNumber>
    </recommendedName>
</protein>
<evidence type="ECO:0000256" key="3">
    <source>
        <dbReference type="ARBA" id="ARBA00020311"/>
    </source>
</evidence>
<feature type="domain" description="5'-3' exonuclease" evidence="20">
    <location>
        <begin position="3"/>
        <end position="284"/>
    </location>
</feature>
<dbReference type="AlphaFoldDB" id="A0A931E099"/>
<dbReference type="CDD" id="cd08637">
    <property type="entry name" value="DNA_pol_A_pol_I_C"/>
    <property type="match status" value="1"/>
</dbReference>
<gene>
    <name evidence="17" type="primary">polA</name>
    <name evidence="22" type="ORF">IW254_000461</name>
</gene>
<dbReference type="InterPro" id="IPR001098">
    <property type="entry name" value="DNA-dir_DNA_pol_A_palm_dom"/>
</dbReference>
<keyword evidence="7" id="KW-0540">Nuclease</keyword>
<dbReference type="CDD" id="cd06140">
    <property type="entry name" value="DNA_polA_I_Bacillus_like_exo"/>
    <property type="match status" value="1"/>
</dbReference>
<keyword evidence="4 17" id="KW-0808">Transferase</keyword>
<dbReference type="InterPro" id="IPR019760">
    <property type="entry name" value="DNA-dir_DNA_pol_A_CS"/>
</dbReference>
<dbReference type="Proteomes" id="UP000658613">
    <property type="component" value="Unassembled WGS sequence"/>
</dbReference>
<dbReference type="InterPro" id="IPR029060">
    <property type="entry name" value="PIN-like_dom_sf"/>
</dbReference>
<evidence type="ECO:0000256" key="12">
    <source>
        <dbReference type="ARBA" id="ARBA00023125"/>
    </source>
</evidence>
<dbReference type="NCBIfam" id="NF004397">
    <property type="entry name" value="PRK05755.1"/>
    <property type="match status" value="1"/>
</dbReference>
<dbReference type="CDD" id="cd09859">
    <property type="entry name" value="PIN_53EXO"/>
    <property type="match status" value="1"/>
</dbReference>
<dbReference type="InterPro" id="IPR036279">
    <property type="entry name" value="5-3_exonuclease_C_sf"/>
</dbReference>
<name>A0A931E099_9CORY</name>
<dbReference type="EC" id="2.7.7.7" evidence="2 16"/>
<dbReference type="PROSITE" id="PS00447">
    <property type="entry name" value="DNA_POLYMERASE_A"/>
    <property type="match status" value="1"/>
</dbReference>
<dbReference type="SMART" id="SM00474">
    <property type="entry name" value="35EXOc"/>
    <property type="match status" value="1"/>
</dbReference>
<comment type="function">
    <text evidence="15">In addition to polymerase activity, this DNA polymerase exhibits 3'-5' and 5'-3' exonuclease activity.</text>
</comment>
<keyword evidence="9" id="KW-0378">Hydrolase</keyword>
<evidence type="ECO:0000256" key="9">
    <source>
        <dbReference type="ARBA" id="ARBA00022801"/>
    </source>
</evidence>
<dbReference type="GO" id="GO:0008409">
    <property type="term" value="F:5'-3' exonuclease activity"/>
    <property type="evidence" value="ECO:0007669"/>
    <property type="project" value="InterPro"/>
</dbReference>
<dbReference type="InterPro" id="IPR036397">
    <property type="entry name" value="RNaseH_sf"/>
</dbReference>
<dbReference type="PRINTS" id="PR00868">
    <property type="entry name" value="DNAPOLI"/>
</dbReference>
<evidence type="ECO:0000256" key="14">
    <source>
        <dbReference type="ARBA" id="ARBA00049244"/>
    </source>
</evidence>
<evidence type="ECO:0000256" key="7">
    <source>
        <dbReference type="ARBA" id="ARBA00022722"/>
    </source>
</evidence>
<keyword evidence="10" id="KW-0269">Exonuclease</keyword>
<dbReference type="SUPFAM" id="SSF53098">
    <property type="entry name" value="Ribonuclease H-like"/>
    <property type="match status" value="1"/>
</dbReference>
<dbReference type="PANTHER" id="PTHR10133">
    <property type="entry name" value="DNA POLYMERASE I"/>
    <property type="match status" value="1"/>
</dbReference>
<keyword evidence="8 17" id="KW-0227">DNA damage</keyword>
<dbReference type="InterPro" id="IPR043502">
    <property type="entry name" value="DNA/RNA_pol_sf"/>
</dbReference>
<dbReference type="SMART" id="SM00482">
    <property type="entry name" value="POLAc"/>
    <property type="match status" value="1"/>
</dbReference>
<dbReference type="NCBIfam" id="TIGR00593">
    <property type="entry name" value="pola"/>
    <property type="match status" value="1"/>
</dbReference>
<dbReference type="SUPFAM" id="SSF47807">
    <property type="entry name" value="5' to 3' exonuclease, C-terminal subdomain"/>
    <property type="match status" value="1"/>
</dbReference>
<dbReference type="InterPro" id="IPR020045">
    <property type="entry name" value="DNA_polI_H3TH"/>
</dbReference>
<keyword evidence="5 17" id="KW-0548">Nucleotidyltransferase</keyword>
<evidence type="ECO:0000256" key="18">
    <source>
        <dbReference type="SAM" id="Coils"/>
    </source>
</evidence>
<dbReference type="InterPro" id="IPR002421">
    <property type="entry name" value="5-3_exonuclease"/>
</dbReference>
<dbReference type="InterPro" id="IPR020046">
    <property type="entry name" value="5-3_exonucl_a-hlix_arch_N"/>
</dbReference>
<feature type="domain" description="DNA-directed DNA polymerase family A palm" evidence="21">
    <location>
        <begin position="661"/>
        <end position="872"/>
    </location>
</feature>
<dbReference type="RefSeq" id="WP_196824037.1">
    <property type="nucleotide sequence ID" value="NZ_CP046980.1"/>
</dbReference>
<dbReference type="InterPro" id="IPR002562">
    <property type="entry name" value="3'-5'_exonuclease_dom"/>
</dbReference>
<dbReference type="Pfam" id="PF01367">
    <property type="entry name" value="5_3_exonuc"/>
    <property type="match status" value="1"/>
</dbReference>
<evidence type="ECO:0000256" key="13">
    <source>
        <dbReference type="ARBA" id="ARBA00023204"/>
    </source>
</evidence>
<dbReference type="EMBL" id="JADOUE010000001">
    <property type="protein sequence ID" value="MBG6121492.1"/>
    <property type="molecule type" value="Genomic_DNA"/>
</dbReference>
<feature type="coiled-coil region" evidence="18">
    <location>
        <begin position="524"/>
        <end position="551"/>
    </location>
</feature>